<dbReference type="PANTHER" id="PTHR45828:SF40">
    <property type="entry name" value="REELIN DOMAIN-CONTAINING PROTEIN"/>
    <property type="match status" value="1"/>
</dbReference>
<keyword evidence="2" id="KW-0929">Antimicrobial</keyword>
<dbReference type="PROSITE" id="PS51019">
    <property type="entry name" value="REELIN"/>
    <property type="match status" value="1"/>
</dbReference>
<dbReference type="RefSeq" id="XP_013165028.1">
    <property type="nucleotide sequence ID" value="XM_013309574.1"/>
</dbReference>
<dbReference type="Gene3D" id="2.60.40.4060">
    <property type="entry name" value="Reeler domain"/>
    <property type="match status" value="1"/>
</dbReference>
<feature type="domain" description="Reelin" evidence="8">
    <location>
        <begin position="11"/>
        <end position="165"/>
    </location>
</feature>
<sequence>MITFGLVVLFLLGVESFPDGAPIDACVKDRANQPNHGQHRTQPMSTLPYRVVASSAHYTPNSRITVTIEGAEPFKGFFIQARSVESNEWLGSWEQAPNTTIHPECAAVTHADPRDKTRAVLAWKAPSNSQGGVYFTGTVLKNYGTFWANLIAQAPQDPLQLQILG</sequence>
<dbReference type="Proteomes" id="UP000694872">
    <property type="component" value="Unplaced"/>
</dbReference>
<dbReference type="KEGG" id="pxu:106115923"/>
<organism evidence="9">
    <name type="scientific">Papilio xuthus</name>
    <name type="common">Asian swallowtail butterfly</name>
    <dbReference type="NCBI Taxonomy" id="66420"/>
    <lineage>
        <taxon>Eukaryota</taxon>
        <taxon>Metazoa</taxon>
        <taxon>Ecdysozoa</taxon>
        <taxon>Arthropoda</taxon>
        <taxon>Hexapoda</taxon>
        <taxon>Insecta</taxon>
        <taxon>Pterygota</taxon>
        <taxon>Neoptera</taxon>
        <taxon>Endopterygota</taxon>
        <taxon>Lepidoptera</taxon>
        <taxon>Glossata</taxon>
        <taxon>Ditrysia</taxon>
        <taxon>Papilionoidea</taxon>
        <taxon>Papilionidae</taxon>
        <taxon>Papilioninae</taxon>
        <taxon>Papilio</taxon>
    </lineage>
</organism>
<dbReference type="GO" id="GO:0045087">
    <property type="term" value="P:innate immune response"/>
    <property type="evidence" value="ECO:0007669"/>
    <property type="project" value="UniProtKB-KW"/>
</dbReference>
<dbReference type="InterPro" id="IPR002861">
    <property type="entry name" value="Reeler_dom"/>
</dbReference>
<comment type="similarity">
    <text evidence="1">Belongs to the insect defense protein family.</text>
</comment>
<evidence type="ECO:0000256" key="5">
    <source>
        <dbReference type="ARBA" id="ARBA00023022"/>
    </source>
</evidence>
<evidence type="ECO:0000256" key="6">
    <source>
        <dbReference type="ARBA" id="ARBA00023157"/>
    </source>
</evidence>
<evidence type="ECO:0000313" key="9">
    <source>
        <dbReference type="RefSeq" id="XP_013165028.1"/>
    </source>
</evidence>
<dbReference type="GO" id="GO:0042742">
    <property type="term" value="P:defense response to bacterium"/>
    <property type="evidence" value="ECO:0007669"/>
    <property type="project" value="UniProtKB-KW"/>
</dbReference>
<dbReference type="Pfam" id="PF02014">
    <property type="entry name" value="Reeler"/>
    <property type="match status" value="1"/>
</dbReference>
<evidence type="ECO:0000256" key="7">
    <source>
        <dbReference type="SAM" id="SignalP"/>
    </source>
</evidence>
<keyword evidence="5" id="KW-0044">Antibiotic</keyword>
<feature type="chain" id="PRO_5042524792" evidence="7">
    <location>
        <begin position="17"/>
        <end position="165"/>
    </location>
</feature>
<dbReference type="CDD" id="cd08544">
    <property type="entry name" value="Reeler"/>
    <property type="match status" value="1"/>
</dbReference>
<keyword evidence="4" id="KW-0391">Immunity</keyword>
<dbReference type="InterPro" id="IPR042307">
    <property type="entry name" value="Reeler_sf"/>
</dbReference>
<protein>
    <submittedName>
        <fullName evidence="9">Defense protein 3</fullName>
    </submittedName>
</protein>
<dbReference type="InterPro" id="IPR051237">
    <property type="entry name" value="Ferric-chelate_Red/DefProt"/>
</dbReference>
<proteinExistence type="inferred from homology"/>
<dbReference type="GO" id="GO:0016020">
    <property type="term" value="C:membrane"/>
    <property type="evidence" value="ECO:0007669"/>
    <property type="project" value="TreeGrafter"/>
</dbReference>
<dbReference type="AlphaFoldDB" id="A0AAJ6Z484"/>
<feature type="signal peptide" evidence="7">
    <location>
        <begin position="1"/>
        <end position="16"/>
    </location>
</feature>
<gene>
    <name evidence="9" type="primary">LOC106115923</name>
</gene>
<evidence type="ECO:0000259" key="8">
    <source>
        <dbReference type="PROSITE" id="PS51019"/>
    </source>
</evidence>
<keyword evidence="6" id="KW-1015">Disulfide bond</keyword>
<dbReference type="PANTHER" id="PTHR45828">
    <property type="entry name" value="CYTOCHROME B561/FERRIC REDUCTASE TRANSMEMBRANE"/>
    <property type="match status" value="1"/>
</dbReference>
<reference evidence="9" key="1">
    <citation type="submission" date="2025-08" db="UniProtKB">
        <authorList>
            <consortium name="RefSeq"/>
        </authorList>
    </citation>
    <scope>IDENTIFICATION</scope>
</reference>
<name>A0AAJ6Z484_PAPXU</name>
<keyword evidence="7" id="KW-0732">Signal</keyword>
<keyword evidence="3" id="KW-0399">Innate immunity</keyword>
<evidence type="ECO:0000256" key="4">
    <source>
        <dbReference type="ARBA" id="ARBA00022859"/>
    </source>
</evidence>
<evidence type="ECO:0000256" key="3">
    <source>
        <dbReference type="ARBA" id="ARBA00022588"/>
    </source>
</evidence>
<evidence type="ECO:0000256" key="1">
    <source>
        <dbReference type="ARBA" id="ARBA00008501"/>
    </source>
</evidence>
<evidence type="ECO:0000256" key="2">
    <source>
        <dbReference type="ARBA" id="ARBA00022529"/>
    </source>
</evidence>
<accession>A0AAJ6Z484</accession>